<organism evidence="1 2">
    <name type="scientific">Burkholderia cepacia GG4</name>
    <dbReference type="NCBI Taxonomy" id="1009846"/>
    <lineage>
        <taxon>Bacteria</taxon>
        <taxon>Pseudomonadati</taxon>
        <taxon>Pseudomonadota</taxon>
        <taxon>Betaproteobacteria</taxon>
        <taxon>Burkholderiales</taxon>
        <taxon>Burkholderiaceae</taxon>
        <taxon>Burkholderia</taxon>
        <taxon>Burkholderia cepacia complex</taxon>
    </lineage>
</organism>
<dbReference type="KEGG" id="bct:GEM_5179"/>
<dbReference type="AlphaFoldDB" id="A0A9W3PCH2"/>
<dbReference type="EMBL" id="CP003775">
    <property type="protein sequence ID" value="AFQ51565.1"/>
    <property type="molecule type" value="Genomic_DNA"/>
</dbReference>
<evidence type="ECO:0000313" key="1">
    <source>
        <dbReference type="EMBL" id="AFQ51565.1"/>
    </source>
</evidence>
<reference evidence="1 2" key="1">
    <citation type="journal article" date="2012" name="J. Bacteriol.">
        <title>Complete Genome Sequence of Burkholderia sp. Strain GG4, a Betaproteobacterium That Reduces 3-Oxo-N-Acylhomoserine Lactones and Produces Different N-Acylhomoserine Lactones.</title>
        <authorList>
            <person name="Hong K.W."/>
            <person name="Koh C.L."/>
            <person name="Sam C.K."/>
            <person name="Yin W.F."/>
            <person name="Chan K.G."/>
        </authorList>
    </citation>
    <scope>NUCLEOTIDE SEQUENCE [LARGE SCALE GENOMIC DNA]</scope>
    <source>
        <strain evidence="1 2">GG4</strain>
    </source>
</reference>
<gene>
    <name evidence="1" type="ORF">GEM_5179</name>
</gene>
<sequence length="88" mass="9641">MSSTQSHRSPVLKRDNINCTITNRNNAGATLKGALAGANEQGRGKRTVTGAVTPMRYDRKGKLRGQHAQAGAYTRAWTWRGKRVGDCR</sequence>
<proteinExistence type="predicted"/>
<evidence type="ECO:0000313" key="2">
    <source>
        <dbReference type="Proteomes" id="UP000032866"/>
    </source>
</evidence>
<protein>
    <submittedName>
        <fullName evidence="1">Uncharacterized protein</fullName>
    </submittedName>
</protein>
<accession>A0A9W3PCH2</accession>
<dbReference type="Proteomes" id="UP000032866">
    <property type="component" value="Chromosome 2"/>
</dbReference>
<name>A0A9W3PCH2_BURCE</name>